<keyword evidence="5" id="KW-1185">Reference proteome</keyword>
<feature type="active site" description="Charge relay system" evidence="1">
    <location>
        <position position="273"/>
    </location>
</feature>
<dbReference type="RefSeq" id="WP_203780604.1">
    <property type="nucleotide sequence ID" value="NZ_BOMV01000012.1"/>
</dbReference>
<dbReference type="Pfam" id="PF05448">
    <property type="entry name" value="AXE1"/>
    <property type="match status" value="1"/>
</dbReference>
<feature type="active site" description="Nucleophile" evidence="1">
    <location>
        <position position="187"/>
    </location>
</feature>
<feature type="active site" description="Charge relay system" evidence="1">
    <location>
        <position position="308"/>
    </location>
</feature>
<dbReference type="Proteomes" id="UP000636960">
    <property type="component" value="Unassembled WGS sequence"/>
</dbReference>
<feature type="domain" description="Acetyl xylan esterase" evidence="3">
    <location>
        <begin position="1"/>
        <end position="324"/>
    </location>
</feature>
<name>A0A919JT43_9ACTN</name>
<accession>A0A919JT43</accession>
<dbReference type="Gene3D" id="3.40.50.1820">
    <property type="entry name" value="alpha/beta hydrolase"/>
    <property type="match status" value="1"/>
</dbReference>
<dbReference type="AlphaFoldDB" id="A0A919JT43"/>
<gene>
    <name evidence="4" type="ORF">Ari01nite_17530</name>
</gene>
<organism evidence="4 5">
    <name type="scientific">Paractinoplanes rishiriensis</name>
    <dbReference type="NCBI Taxonomy" id="1050105"/>
    <lineage>
        <taxon>Bacteria</taxon>
        <taxon>Bacillati</taxon>
        <taxon>Actinomycetota</taxon>
        <taxon>Actinomycetes</taxon>
        <taxon>Micromonosporales</taxon>
        <taxon>Micromonosporaceae</taxon>
        <taxon>Paractinoplanes</taxon>
    </lineage>
</organism>
<evidence type="ECO:0000313" key="4">
    <source>
        <dbReference type="EMBL" id="GIE94288.1"/>
    </source>
</evidence>
<protein>
    <submittedName>
        <fullName evidence="4">Acetylxylan esterase</fullName>
    </submittedName>
</protein>
<dbReference type="PANTHER" id="PTHR40111">
    <property type="entry name" value="CEPHALOSPORIN-C DEACETYLASE"/>
    <property type="match status" value="1"/>
</dbReference>
<evidence type="ECO:0000313" key="5">
    <source>
        <dbReference type="Proteomes" id="UP000636960"/>
    </source>
</evidence>
<dbReference type="GO" id="GO:0052689">
    <property type="term" value="F:carboxylic ester hydrolase activity"/>
    <property type="evidence" value="ECO:0007669"/>
    <property type="project" value="TreeGrafter"/>
</dbReference>
<sequence>MPLWDLDPSELAGYAPEVDEPSDFDAFWQKTLTEARAYDLSLKISPVETHLALVDTYDVTFAGFGGHPVRGWLVRPRGVDGPLPAVLSCNGYGGGRGLPTDHLRWATAGYAELFLDTRGQGSTWGNGGDTPDPVGAGPAVPGVMTKGINDPDDHYYRRLFTDAVRAFEALRAVDGVDPARIAVSGGSQGGGMALAVAGLVPEVAAVLTDVPFLCHFRRAVQITGKDPYAEVARYLSVHRGREETAYRTLSYIDAVNHARRATAPARFSVALMDTVCPPSTVYAAFNWYGSRAATQPDKVIDVWPFNDHEGGVGHQWARQLPWLAGLLR</sequence>
<dbReference type="SUPFAM" id="SSF53474">
    <property type="entry name" value="alpha/beta-Hydrolases"/>
    <property type="match status" value="1"/>
</dbReference>
<dbReference type="EMBL" id="BOMV01000012">
    <property type="protein sequence ID" value="GIE94288.1"/>
    <property type="molecule type" value="Genomic_DNA"/>
</dbReference>
<evidence type="ECO:0000256" key="2">
    <source>
        <dbReference type="PIRSR" id="PIRSR639069-2"/>
    </source>
</evidence>
<feature type="binding site" evidence="2">
    <location>
        <position position="92"/>
    </location>
    <ligand>
        <name>substrate</name>
    </ligand>
</feature>
<dbReference type="InterPro" id="IPR039069">
    <property type="entry name" value="CE7"/>
</dbReference>
<evidence type="ECO:0000259" key="3">
    <source>
        <dbReference type="Pfam" id="PF05448"/>
    </source>
</evidence>
<dbReference type="PANTHER" id="PTHR40111:SF1">
    <property type="entry name" value="CEPHALOSPORIN-C DEACETYLASE"/>
    <property type="match status" value="1"/>
</dbReference>
<evidence type="ECO:0000256" key="1">
    <source>
        <dbReference type="PIRSR" id="PIRSR639069-1"/>
    </source>
</evidence>
<dbReference type="InterPro" id="IPR008391">
    <property type="entry name" value="AXE1_dom"/>
</dbReference>
<dbReference type="InterPro" id="IPR029058">
    <property type="entry name" value="AB_hydrolase_fold"/>
</dbReference>
<reference evidence="4" key="1">
    <citation type="submission" date="2021-01" db="EMBL/GenBank/DDBJ databases">
        <title>Whole genome shotgun sequence of Actinoplanes rishiriensis NBRC 108556.</title>
        <authorList>
            <person name="Komaki H."/>
            <person name="Tamura T."/>
        </authorList>
    </citation>
    <scope>NUCLEOTIDE SEQUENCE</scope>
    <source>
        <strain evidence="4">NBRC 108556</strain>
    </source>
</reference>
<dbReference type="GO" id="GO:0005976">
    <property type="term" value="P:polysaccharide metabolic process"/>
    <property type="evidence" value="ECO:0007669"/>
    <property type="project" value="TreeGrafter"/>
</dbReference>
<proteinExistence type="predicted"/>
<comment type="caution">
    <text evidence="4">The sequence shown here is derived from an EMBL/GenBank/DDBJ whole genome shotgun (WGS) entry which is preliminary data.</text>
</comment>